<comment type="similarity">
    <text evidence="1">Belongs to the ATP-dependent AMP-binding enzyme family.</text>
</comment>
<dbReference type="AlphaFoldDB" id="A0A382NLA9"/>
<evidence type="ECO:0000256" key="2">
    <source>
        <dbReference type="ARBA" id="ARBA00022598"/>
    </source>
</evidence>
<dbReference type="GO" id="GO:0006631">
    <property type="term" value="P:fatty acid metabolic process"/>
    <property type="evidence" value="ECO:0007669"/>
    <property type="project" value="TreeGrafter"/>
</dbReference>
<gene>
    <name evidence="4" type="ORF">METZ01_LOCUS314740</name>
</gene>
<proteinExistence type="inferred from homology"/>
<dbReference type="Pfam" id="PF00501">
    <property type="entry name" value="AMP-binding"/>
    <property type="match status" value="1"/>
</dbReference>
<evidence type="ECO:0000313" key="4">
    <source>
        <dbReference type="EMBL" id="SVC61886.1"/>
    </source>
</evidence>
<keyword evidence="2" id="KW-0436">Ligase</keyword>
<dbReference type="PROSITE" id="PS00455">
    <property type="entry name" value="AMP_BINDING"/>
    <property type="match status" value="1"/>
</dbReference>
<accession>A0A382NLA9</accession>
<evidence type="ECO:0000259" key="3">
    <source>
        <dbReference type="Pfam" id="PF00501"/>
    </source>
</evidence>
<protein>
    <recommendedName>
        <fullName evidence="3">AMP-dependent synthetase/ligase domain-containing protein</fullName>
    </recommendedName>
</protein>
<dbReference type="InterPro" id="IPR000873">
    <property type="entry name" value="AMP-dep_synth/lig_dom"/>
</dbReference>
<dbReference type="PANTHER" id="PTHR43201">
    <property type="entry name" value="ACYL-COA SYNTHETASE"/>
    <property type="match status" value="1"/>
</dbReference>
<dbReference type="EMBL" id="UINC01101234">
    <property type="protein sequence ID" value="SVC61886.1"/>
    <property type="molecule type" value="Genomic_DNA"/>
</dbReference>
<evidence type="ECO:0000256" key="1">
    <source>
        <dbReference type="ARBA" id="ARBA00006432"/>
    </source>
</evidence>
<feature type="non-terminal residue" evidence="4">
    <location>
        <position position="304"/>
    </location>
</feature>
<dbReference type="GO" id="GO:0031956">
    <property type="term" value="F:medium-chain fatty acid-CoA ligase activity"/>
    <property type="evidence" value="ECO:0007669"/>
    <property type="project" value="TreeGrafter"/>
</dbReference>
<organism evidence="4">
    <name type="scientific">marine metagenome</name>
    <dbReference type="NCBI Taxonomy" id="408172"/>
    <lineage>
        <taxon>unclassified sequences</taxon>
        <taxon>metagenomes</taxon>
        <taxon>ecological metagenomes</taxon>
    </lineage>
</organism>
<name>A0A382NLA9_9ZZZZ</name>
<dbReference type="Gene3D" id="3.40.50.12780">
    <property type="entry name" value="N-terminal domain of ligase-like"/>
    <property type="match status" value="1"/>
</dbReference>
<dbReference type="InterPro" id="IPR042099">
    <property type="entry name" value="ANL_N_sf"/>
</dbReference>
<dbReference type="InterPro" id="IPR020845">
    <property type="entry name" value="AMP-binding_CS"/>
</dbReference>
<dbReference type="SUPFAM" id="SSF56801">
    <property type="entry name" value="Acetyl-CoA synthetase-like"/>
    <property type="match status" value="1"/>
</dbReference>
<feature type="domain" description="AMP-dependent synthetase/ligase" evidence="3">
    <location>
        <begin position="49"/>
        <end position="285"/>
    </location>
</feature>
<reference evidence="4" key="1">
    <citation type="submission" date="2018-05" db="EMBL/GenBank/DDBJ databases">
        <authorList>
            <person name="Lanie J.A."/>
            <person name="Ng W.-L."/>
            <person name="Kazmierczak K.M."/>
            <person name="Andrzejewski T.M."/>
            <person name="Davidsen T.M."/>
            <person name="Wayne K.J."/>
            <person name="Tettelin H."/>
            <person name="Glass J.I."/>
            <person name="Rusch D."/>
            <person name="Podicherti R."/>
            <person name="Tsui H.-C.T."/>
            <person name="Winkler M.E."/>
        </authorList>
    </citation>
    <scope>NUCLEOTIDE SEQUENCE</scope>
</reference>
<sequence>MTSEAGKPINFLIDRKDILDFSLKNLIDLRAREISELPFLLTPGLVRPLKFHSLRDHCLRISAALRTFVPEPGQTVATMMPNGLASTLLLLSVIYSGRILCPLNLAAGDVQLAYVLEHSESSLLMVAPELRQRAQAILDGISGGPELIEIEPEEVPFTSFKEEIEKDATPGASDTGLLMYTSGTTGKPKGVMLSHQNLLSGGLNAMESHDLTHEDRALCVLPLYHINGLINTVMGPLVSGSSVFMPAKFKTAEFWNWILQYRCSWFSVVPTLLSALLHKTELNEQQKIMMQDFFRFGRSASAPL</sequence>
<dbReference type="PANTHER" id="PTHR43201:SF5">
    <property type="entry name" value="MEDIUM-CHAIN ACYL-COA LIGASE ACSF2, MITOCHONDRIAL"/>
    <property type="match status" value="1"/>
</dbReference>